<keyword evidence="4" id="KW-0411">Iron-sulfur</keyword>
<feature type="domain" description="4Fe-4S" evidence="7">
    <location>
        <begin position="348"/>
        <end position="409"/>
    </location>
</feature>
<keyword evidence="9" id="KW-1185">Reference proteome</keyword>
<dbReference type="Pfam" id="PF13187">
    <property type="entry name" value="Fer4_9"/>
    <property type="match status" value="1"/>
</dbReference>
<dbReference type="PROSITE" id="PS00198">
    <property type="entry name" value="4FE4S_FER_1"/>
    <property type="match status" value="1"/>
</dbReference>
<dbReference type="InterPro" id="IPR004108">
    <property type="entry name" value="Fe_hydrogenase_lsu_C"/>
</dbReference>
<evidence type="ECO:0000256" key="2">
    <source>
        <dbReference type="ARBA" id="ARBA00022723"/>
    </source>
</evidence>
<dbReference type="InterPro" id="IPR017896">
    <property type="entry name" value="4Fe4S_Fe-S-bd"/>
</dbReference>
<dbReference type="RefSeq" id="WP_279381057.1">
    <property type="nucleotide sequence ID" value="NZ_JAFBEE010000019.1"/>
</dbReference>
<dbReference type="Pfam" id="PF13426">
    <property type="entry name" value="PAS_9"/>
    <property type="match status" value="1"/>
</dbReference>
<keyword evidence="2" id="KW-0479">Metal-binding</keyword>
<protein>
    <submittedName>
        <fullName evidence="8">PAS domain S-box-containing protein</fullName>
    </submittedName>
</protein>
<keyword evidence="3" id="KW-0408">Iron</keyword>
<dbReference type="Gene3D" id="3.40.950.10">
    <property type="entry name" value="Fe-only Hydrogenase (Larger Subunit), Chain L, domain 3"/>
    <property type="match status" value="1"/>
</dbReference>
<name>A0ABS2NSE7_9FIRM</name>
<dbReference type="EMBL" id="JAFBEE010000019">
    <property type="protein sequence ID" value="MBM7615885.1"/>
    <property type="molecule type" value="Genomic_DNA"/>
</dbReference>
<evidence type="ECO:0000259" key="5">
    <source>
        <dbReference type="PROSITE" id="PS50112"/>
    </source>
</evidence>
<evidence type="ECO:0000256" key="4">
    <source>
        <dbReference type="ARBA" id="ARBA00023014"/>
    </source>
</evidence>
<evidence type="ECO:0000259" key="7">
    <source>
        <dbReference type="PROSITE" id="PS51656"/>
    </source>
</evidence>
<evidence type="ECO:0000256" key="1">
    <source>
        <dbReference type="ARBA" id="ARBA00022485"/>
    </source>
</evidence>
<feature type="domain" description="4Fe-4S ferredoxin-type" evidence="6">
    <location>
        <begin position="24"/>
        <end position="53"/>
    </location>
</feature>
<accession>A0ABS2NSE7</accession>
<dbReference type="Proteomes" id="UP001314796">
    <property type="component" value="Unassembled WGS sequence"/>
</dbReference>
<organism evidence="8 9">
    <name type="scientific">Alkaliphilus hydrothermalis</name>
    <dbReference type="NCBI Taxonomy" id="1482730"/>
    <lineage>
        <taxon>Bacteria</taxon>
        <taxon>Bacillati</taxon>
        <taxon>Bacillota</taxon>
        <taxon>Clostridia</taxon>
        <taxon>Peptostreptococcales</taxon>
        <taxon>Natronincolaceae</taxon>
        <taxon>Alkaliphilus</taxon>
    </lineage>
</organism>
<dbReference type="Gene3D" id="3.30.450.20">
    <property type="entry name" value="PAS domain"/>
    <property type="match status" value="1"/>
</dbReference>
<dbReference type="InterPro" id="IPR000014">
    <property type="entry name" value="PAS"/>
</dbReference>
<dbReference type="Pfam" id="PF02906">
    <property type="entry name" value="Fe_hyd_lg_C"/>
    <property type="match status" value="1"/>
</dbReference>
<dbReference type="PROSITE" id="PS51656">
    <property type="entry name" value="4FE4S"/>
    <property type="match status" value="1"/>
</dbReference>
<evidence type="ECO:0000259" key="6">
    <source>
        <dbReference type="PROSITE" id="PS51379"/>
    </source>
</evidence>
<dbReference type="SUPFAM" id="SSF55785">
    <property type="entry name" value="PYP-like sensor domain (PAS domain)"/>
    <property type="match status" value="1"/>
</dbReference>
<reference evidence="8 9" key="1">
    <citation type="submission" date="2021-01" db="EMBL/GenBank/DDBJ databases">
        <title>Genomic Encyclopedia of Type Strains, Phase IV (KMG-IV): sequencing the most valuable type-strain genomes for metagenomic binning, comparative biology and taxonomic classification.</title>
        <authorList>
            <person name="Goeker M."/>
        </authorList>
    </citation>
    <scope>NUCLEOTIDE SEQUENCE [LARGE SCALE GENOMIC DNA]</scope>
    <source>
        <strain evidence="8 9">DSM 25890</strain>
    </source>
</reference>
<dbReference type="PROSITE" id="PS50112">
    <property type="entry name" value="PAS"/>
    <property type="match status" value="1"/>
</dbReference>
<dbReference type="CDD" id="cd00130">
    <property type="entry name" value="PAS"/>
    <property type="match status" value="1"/>
</dbReference>
<dbReference type="SUPFAM" id="SSF53920">
    <property type="entry name" value="Fe-only hydrogenase"/>
    <property type="match status" value="1"/>
</dbReference>
<comment type="caution">
    <text evidence="8">The sequence shown here is derived from an EMBL/GenBank/DDBJ whole genome shotgun (WGS) entry which is preliminary data.</text>
</comment>
<dbReference type="InterPro" id="IPR007202">
    <property type="entry name" value="4Fe-4S_dom"/>
</dbReference>
<evidence type="ECO:0000313" key="9">
    <source>
        <dbReference type="Proteomes" id="UP001314796"/>
    </source>
</evidence>
<dbReference type="InterPro" id="IPR017900">
    <property type="entry name" value="4Fe4S_Fe_S_CS"/>
</dbReference>
<dbReference type="Pfam" id="PF04060">
    <property type="entry name" value="FeS"/>
    <property type="match status" value="1"/>
</dbReference>
<dbReference type="NCBIfam" id="TIGR00229">
    <property type="entry name" value="sensory_box"/>
    <property type="match status" value="1"/>
</dbReference>
<dbReference type="InterPro" id="IPR009016">
    <property type="entry name" value="Fe_hydrogenase"/>
</dbReference>
<evidence type="ECO:0000313" key="8">
    <source>
        <dbReference type="EMBL" id="MBM7615885.1"/>
    </source>
</evidence>
<feature type="domain" description="4Fe-4S ferredoxin-type" evidence="6">
    <location>
        <begin position="1"/>
        <end position="23"/>
    </location>
</feature>
<dbReference type="PROSITE" id="PS51379">
    <property type="entry name" value="4FE4S_FER_2"/>
    <property type="match status" value="2"/>
</dbReference>
<dbReference type="Gene3D" id="3.30.70.20">
    <property type="match status" value="1"/>
</dbReference>
<evidence type="ECO:0000256" key="3">
    <source>
        <dbReference type="ARBA" id="ARBA00023004"/>
    </source>
</evidence>
<keyword evidence="1" id="KW-0004">4Fe-4S</keyword>
<dbReference type="PANTHER" id="PTHR11615">
    <property type="entry name" value="NITRATE, FORMATE, IRON DEHYDROGENASE"/>
    <property type="match status" value="1"/>
</dbReference>
<dbReference type="Gene3D" id="1.10.15.40">
    <property type="entry name" value="Electron transport complex subunit B, putative Fe-S cluster"/>
    <property type="match status" value="1"/>
</dbReference>
<feature type="domain" description="PAS" evidence="5">
    <location>
        <begin position="417"/>
        <end position="454"/>
    </location>
</feature>
<dbReference type="InterPro" id="IPR035965">
    <property type="entry name" value="PAS-like_dom_sf"/>
</dbReference>
<gene>
    <name evidence="8" type="ORF">JOC73_002459</name>
</gene>
<dbReference type="SUPFAM" id="SSF54862">
    <property type="entry name" value="4Fe-4S ferredoxins"/>
    <property type="match status" value="1"/>
</dbReference>
<proteinExistence type="predicted"/>
<sequence>MNKCKQCYSCVRNCPVNAVQISNGQASIIHSRCINCGKCVKSCPQNAKIIIDYKKHTLEMLRNCENVIACLAPSFVASFYPYSYKKVVGGLKQLGFSQVWEVAVGAEVLSRQLDEFMIKNQEKTFLSTACPAFVSMIEKHYPELIEHLLPFISPMIATGKIIREKYKDGDSALKIVFIGPCIAKKSEAFEPQVKGIIDSVLTFKEMKEIFNEEAIDLTKVEEGEIDGAASDKGRQFALSTGLKSNLNILQGLNSLQYDSIHNDRECLQMIDAILEDKLQMELIDVLLCKGCIEGPRIDSYLNYYEKINVINHFHQEKTKEPMEVKSDIDLSRTFKNRRSILPWPSKGDIQKVLNQTNKYSKEDELNCGACGYSTCENKAVAVLQGIAEVDMCLPYLLDKKEKLYNTLAEKFKEITTLKDELEIIIESSYDGIVVTDGDGRILKSNKAWNKMVGYKEGNNDEIIHEMESKGIILPSATLLTLKEKRRISFIQNTFNNKKYFTTGTPIFDEGGNIKRVVTNIRDIDELNKLKTQIEETMRLEKNIMFRISIGLRIVSSRVKTLLPIVLRWGKSSILPVMWHL</sequence>
<dbReference type="InterPro" id="IPR050340">
    <property type="entry name" value="Cytosolic_Fe-S_CAF"/>
</dbReference>